<dbReference type="AlphaFoldDB" id="A0A3E2CD97"/>
<accession>A0A3E2CD97</accession>
<keyword evidence="6 7" id="KW-0961">Cell wall biogenesis/degradation</keyword>
<dbReference type="SUPFAM" id="SSF53681">
    <property type="entry name" value="Aspartate/glutamate racemase"/>
    <property type="match status" value="2"/>
</dbReference>
<dbReference type="PANTHER" id="PTHR21198:SF3">
    <property type="entry name" value="GLUTAMATE RACEMASE"/>
    <property type="match status" value="1"/>
</dbReference>
<evidence type="ECO:0000256" key="2">
    <source>
        <dbReference type="ARBA" id="ARBA00013090"/>
    </source>
</evidence>
<name>A0A3E2CD97_GARVA</name>
<dbReference type="UniPathway" id="UPA00219"/>
<feature type="binding site" evidence="7">
    <location>
        <begin position="75"/>
        <end position="76"/>
    </location>
    <ligand>
        <name>substrate</name>
    </ligand>
</feature>
<dbReference type="Gene3D" id="3.40.50.1860">
    <property type="match status" value="2"/>
</dbReference>
<keyword evidence="3 7" id="KW-0133">Cell shape</keyword>
<keyword evidence="5 7" id="KW-0413">Isomerase</keyword>
<feature type="binding site" evidence="7">
    <location>
        <begin position="43"/>
        <end position="44"/>
    </location>
    <ligand>
        <name>substrate</name>
    </ligand>
</feature>
<protein>
    <recommendedName>
        <fullName evidence="2 7">Glutamate racemase</fullName>
        <ecNumber evidence="2 7">5.1.1.3</ecNumber>
    </recommendedName>
</protein>
<dbReference type="InterPro" id="IPR018187">
    <property type="entry name" value="Asp/Glu_racemase_AS_1"/>
</dbReference>
<dbReference type="InterPro" id="IPR001920">
    <property type="entry name" value="Asp/Glu_race"/>
</dbReference>
<comment type="pathway">
    <text evidence="7">Cell wall biogenesis; peptidoglycan biosynthesis.</text>
</comment>
<dbReference type="GO" id="GO:0009252">
    <property type="term" value="P:peptidoglycan biosynthetic process"/>
    <property type="evidence" value="ECO:0007669"/>
    <property type="project" value="UniProtKB-UniRule"/>
</dbReference>
<evidence type="ECO:0000256" key="6">
    <source>
        <dbReference type="ARBA" id="ARBA00023316"/>
    </source>
</evidence>
<feature type="binding site" evidence="7">
    <location>
        <begin position="188"/>
        <end position="189"/>
    </location>
    <ligand>
        <name>substrate</name>
    </ligand>
</feature>
<dbReference type="HAMAP" id="MF_00258">
    <property type="entry name" value="Glu_racemase"/>
    <property type="match status" value="1"/>
</dbReference>
<evidence type="ECO:0000256" key="4">
    <source>
        <dbReference type="ARBA" id="ARBA00022984"/>
    </source>
</evidence>
<evidence type="ECO:0000256" key="5">
    <source>
        <dbReference type="ARBA" id="ARBA00023235"/>
    </source>
</evidence>
<dbReference type="InterPro" id="IPR015942">
    <property type="entry name" value="Asp/Glu/hydantoin_racemase"/>
</dbReference>
<evidence type="ECO:0000256" key="1">
    <source>
        <dbReference type="ARBA" id="ARBA00001602"/>
    </source>
</evidence>
<dbReference type="Pfam" id="PF01177">
    <property type="entry name" value="Asp_Glu_race"/>
    <property type="match status" value="1"/>
</dbReference>
<evidence type="ECO:0000256" key="3">
    <source>
        <dbReference type="ARBA" id="ARBA00022960"/>
    </source>
</evidence>
<comment type="function">
    <text evidence="7">Provides the (R)-glutamate required for cell wall biosynthesis.</text>
</comment>
<feature type="binding site" evidence="7">
    <location>
        <begin position="11"/>
        <end position="12"/>
    </location>
    <ligand>
        <name>substrate</name>
    </ligand>
</feature>
<evidence type="ECO:0000313" key="9">
    <source>
        <dbReference type="Proteomes" id="UP000258379"/>
    </source>
</evidence>
<dbReference type="PROSITE" id="PS00923">
    <property type="entry name" value="ASP_GLU_RACEMASE_1"/>
    <property type="match status" value="1"/>
</dbReference>
<dbReference type="RefSeq" id="WP_004112335.1">
    <property type="nucleotide sequence ID" value="NZ_CP083174.1"/>
</dbReference>
<dbReference type="InterPro" id="IPR004391">
    <property type="entry name" value="Glu_race"/>
</dbReference>
<sequence>MSSCAPIGVFDSGLGGISVVRELREAMPNERIIYFGDSANAPYGIKTPQEVRELSFKIVEHFASLNVKAIVIACNTATSAAVKDLREHYSMPIIGMEPALKLACDLGGGKPQRVIVAATPLTLKERKFAELMNRFTQDHQIFSRPCPDLVEIVENGDLGNKNIVMSALHKYFDSYDLNNIDSVVLGCTHFVFYKSYFREFLPDCVKIVDGNAGTIHHLKSVLDSMNLLADKDDEGSVLLTNSDSSNRIAKLSQSLLNSDC</sequence>
<proteinExistence type="inferred from homology"/>
<evidence type="ECO:0000256" key="7">
    <source>
        <dbReference type="HAMAP-Rule" id="MF_00258"/>
    </source>
</evidence>
<comment type="similarity">
    <text evidence="7">Belongs to the aspartate/glutamate racemases family.</text>
</comment>
<feature type="active site" description="Proton donor/acceptor" evidence="7">
    <location>
        <position position="187"/>
    </location>
</feature>
<gene>
    <name evidence="7" type="primary">murI</name>
    <name evidence="8" type="ORF">CG405_02800</name>
</gene>
<dbReference type="GO" id="GO:0008881">
    <property type="term" value="F:glutamate racemase activity"/>
    <property type="evidence" value="ECO:0007669"/>
    <property type="project" value="UniProtKB-UniRule"/>
</dbReference>
<dbReference type="GO" id="GO:0071555">
    <property type="term" value="P:cell wall organization"/>
    <property type="evidence" value="ECO:0007669"/>
    <property type="project" value="UniProtKB-KW"/>
</dbReference>
<dbReference type="EMBL" id="NNRU01000002">
    <property type="protein sequence ID" value="RFT29676.1"/>
    <property type="molecule type" value="Genomic_DNA"/>
</dbReference>
<dbReference type="PANTHER" id="PTHR21198">
    <property type="entry name" value="GLUTAMATE RACEMASE"/>
    <property type="match status" value="1"/>
</dbReference>
<dbReference type="NCBIfam" id="TIGR00067">
    <property type="entry name" value="glut_race"/>
    <property type="match status" value="1"/>
</dbReference>
<comment type="caution">
    <text evidence="8">The sequence shown here is derived from an EMBL/GenBank/DDBJ whole genome shotgun (WGS) entry which is preliminary data.</text>
</comment>
<reference evidence="8 9" key="1">
    <citation type="submission" date="2017-07" db="EMBL/GenBank/DDBJ databases">
        <title>A comparative genomics approach to explaining the enigmatic role of Gardnerella vaginalis in the vaginal microbiome.</title>
        <authorList>
            <person name="Vancuren S.J."/>
            <person name="Hill J.E."/>
        </authorList>
    </citation>
    <scope>NUCLEOTIDE SEQUENCE [LARGE SCALE GENOMIC DNA]</scope>
    <source>
        <strain evidence="8 9">WP023</strain>
    </source>
</reference>
<comment type="catalytic activity">
    <reaction evidence="1 7">
        <text>L-glutamate = D-glutamate</text>
        <dbReference type="Rhea" id="RHEA:12813"/>
        <dbReference type="ChEBI" id="CHEBI:29985"/>
        <dbReference type="ChEBI" id="CHEBI:29986"/>
        <dbReference type="EC" id="5.1.1.3"/>
    </reaction>
</comment>
<dbReference type="GO" id="GO:0008360">
    <property type="term" value="P:regulation of cell shape"/>
    <property type="evidence" value="ECO:0007669"/>
    <property type="project" value="UniProtKB-KW"/>
</dbReference>
<organism evidence="8 9">
    <name type="scientific">Gardnerella vaginalis</name>
    <dbReference type="NCBI Taxonomy" id="2702"/>
    <lineage>
        <taxon>Bacteria</taxon>
        <taxon>Bacillati</taxon>
        <taxon>Actinomycetota</taxon>
        <taxon>Actinomycetes</taxon>
        <taxon>Bifidobacteriales</taxon>
        <taxon>Bifidobacteriaceae</taxon>
        <taxon>Gardnerella</taxon>
    </lineage>
</organism>
<dbReference type="Proteomes" id="UP000258379">
    <property type="component" value="Unassembled WGS sequence"/>
</dbReference>
<keyword evidence="4 7" id="KW-0573">Peptidoglycan synthesis</keyword>
<dbReference type="EC" id="5.1.1.3" evidence="2 7"/>
<evidence type="ECO:0000313" key="8">
    <source>
        <dbReference type="EMBL" id="RFT29676.1"/>
    </source>
</evidence>
<feature type="active site" description="Proton donor/acceptor" evidence="7">
    <location>
        <position position="74"/>
    </location>
</feature>